<dbReference type="AlphaFoldDB" id="A0A6J4KK56"/>
<dbReference type="EMBL" id="CADCTR010001708">
    <property type="protein sequence ID" value="CAA9308448.1"/>
    <property type="molecule type" value="Genomic_DNA"/>
</dbReference>
<reference evidence="1" key="1">
    <citation type="submission" date="2020-02" db="EMBL/GenBank/DDBJ databases">
        <authorList>
            <person name="Meier V. D."/>
        </authorList>
    </citation>
    <scope>NUCLEOTIDE SEQUENCE</scope>
    <source>
        <strain evidence="1">AVDCRST_MAG93</strain>
    </source>
</reference>
<gene>
    <name evidence="1" type="ORF">AVDCRST_MAG93-5065</name>
</gene>
<evidence type="ECO:0000313" key="1">
    <source>
        <dbReference type="EMBL" id="CAA9308448.1"/>
    </source>
</evidence>
<proteinExistence type="predicted"/>
<protein>
    <submittedName>
        <fullName evidence="1">Uncharacterized protein</fullName>
    </submittedName>
</protein>
<name>A0A6J4KK56_9CHLR</name>
<accession>A0A6J4KK56</accession>
<sequence>MPDYACDVHGPILTRASFIELAVETRTIGASATATPSRRLSELYLVSLLEERV</sequence>
<organism evidence="1">
    <name type="scientific">uncultured Chloroflexia bacterium</name>
    <dbReference type="NCBI Taxonomy" id="1672391"/>
    <lineage>
        <taxon>Bacteria</taxon>
        <taxon>Bacillati</taxon>
        <taxon>Chloroflexota</taxon>
        <taxon>Chloroflexia</taxon>
        <taxon>environmental samples</taxon>
    </lineage>
</organism>